<dbReference type="SUPFAM" id="SSF51395">
    <property type="entry name" value="FMN-linked oxidoreductases"/>
    <property type="match status" value="1"/>
</dbReference>
<keyword evidence="2 7" id="KW-0285">Flavoprotein</keyword>
<feature type="binding site" evidence="7">
    <location>
        <position position="252"/>
    </location>
    <ligand>
        <name>FMN</name>
        <dbReference type="ChEBI" id="CHEBI:58210"/>
    </ligand>
</feature>
<keyword evidence="4" id="KW-0560">Oxidoreductase</keyword>
<reference evidence="9" key="2">
    <citation type="journal article" date="2023" name="IMA Fungus">
        <title>Comparative genomic study of the Penicillium genus elucidates a diverse pangenome and 15 lateral gene transfer events.</title>
        <authorList>
            <person name="Petersen C."/>
            <person name="Sorensen T."/>
            <person name="Nielsen M.R."/>
            <person name="Sondergaard T.E."/>
            <person name="Sorensen J.L."/>
            <person name="Fitzpatrick D.A."/>
            <person name="Frisvad J.C."/>
            <person name="Nielsen K.L."/>
        </authorList>
    </citation>
    <scope>NUCLEOTIDE SEQUENCE</scope>
    <source>
        <strain evidence="9">IBT 19713</strain>
    </source>
</reference>
<feature type="active site" description="Proton acceptor" evidence="6">
    <location>
        <position position="276"/>
    </location>
</feature>
<dbReference type="InterPro" id="IPR013785">
    <property type="entry name" value="Aldolase_TIM"/>
</dbReference>
<evidence type="ECO:0000256" key="1">
    <source>
        <dbReference type="ARBA" id="ARBA00001917"/>
    </source>
</evidence>
<feature type="binding site" evidence="7">
    <location>
        <position position="274"/>
    </location>
    <ligand>
        <name>FMN</name>
        <dbReference type="ChEBI" id="CHEBI:58210"/>
    </ligand>
</feature>
<evidence type="ECO:0000256" key="6">
    <source>
        <dbReference type="PIRSR" id="PIRSR000138-1"/>
    </source>
</evidence>
<dbReference type="InterPro" id="IPR012133">
    <property type="entry name" value="Alpha-hydoxy_acid_DH_FMN"/>
</dbReference>
<dbReference type="FunFam" id="3.20.20.70:FF:000029">
    <property type="entry name" value="L-lactate dehydrogenase"/>
    <property type="match status" value="1"/>
</dbReference>
<keyword evidence="3 7" id="KW-0288">FMN</keyword>
<dbReference type="Pfam" id="PF01070">
    <property type="entry name" value="FMN_dh"/>
    <property type="match status" value="1"/>
</dbReference>
<dbReference type="CDD" id="cd02809">
    <property type="entry name" value="alpha_hydroxyacid_oxid_FMN"/>
    <property type="match status" value="1"/>
</dbReference>
<sequence>MSQEDPITVDQVEALARKKLPRQVYNYYACGADDETAVARNIADFNSLYILPRILRDVSRIDLSVEVLGRHFSLPIGIAPSAMQKLANPEGELDVARAAASTGVNMTLSSNSTTLLEDVISVRQKGDTAAPFWFQIYLTADLELSVPLIKRAETGYEALVLTVDTPVLGNRINERQQPLVLPTGISLENLPPVREEDKGKPSFNRRLMDARTAKQASEVLQEYGDRTNNAALTWKSAIDFLRRTTTMKIILKGVLAPEDALLAIEYGVDAIAVSNHGGRQLDCVPSTIKALPDIASTVNRRIPVIFDGGIRRGSDVFKALALGADYVLVGRPVLWGLAYKGKEGVENVLNILERELSRTMGLAGAPSVKEINTSYLRHDLEGRLSRL</sequence>
<dbReference type="GO" id="GO:0010181">
    <property type="term" value="F:FMN binding"/>
    <property type="evidence" value="ECO:0007669"/>
    <property type="project" value="InterPro"/>
</dbReference>
<feature type="binding site" evidence="7">
    <location>
        <position position="137"/>
    </location>
    <ligand>
        <name>glyoxylate</name>
        <dbReference type="ChEBI" id="CHEBI:36655"/>
    </ligand>
</feature>
<evidence type="ECO:0000259" key="8">
    <source>
        <dbReference type="PROSITE" id="PS51349"/>
    </source>
</evidence>
<organism evidence="9 10">
    <name type="scientific">Penicillium chermesinum</name>
    <dbReference type="NCBI Taxonomy" id="63820"/>
    <lineage>
        <taxon>Eukaryota</taxon>
        <taxon>Fungi</taxon>
        <taxon>Dikarya</taxon>
        <taxon>Ascomycota</taxon>
        <taxon>Pezizomycotina</taxon>
        <taxon>Eurotiomycetes</taxon>
        <taxon>Eurotiomycetidae</taxon>
        <taxon>Eurotiales</taxon>
        <taxon>Aspergillaceae</taxon>
        <taxon>Penicillium</taxon>
    </lineage>
</organism>
<evidence type="ECO:0000256" key="4">
    <source>
        <dbReference type="ARBA" id="ARBA00023002"/>
    </source>
</evidence>
<dbReference type="PANTHER" id="PTHR10578:SF149">
    <property type="entry name" value="2-HYDROXYACID OXIDASE 2"/>
    <property type="match status" value="1"/>
</dbReference>
<feature type="binding site" evidence="7">
    <location>
        <begin position="307"/>
        <end position="311"/>
    </location>
    <ligand>
        <name>FMN</name>
        <dbReference type="ChEBI" id="CHEBI:58210"/>
    </ligand>
</feature>
<dbReference type="InterPro" id="IPR008259">
    <property type="entry name" value="FMN_hydac_DH_AS"/>
</dbReference>
<feature type="binding site" evidence="7">
    <location>
        <begin position="330"/>
        <end position="331"/>
    </location>
    <ligand>
        <name>FMN</name>
        <dbReference type="ChEBI" id="CHEBI:58210"/>
    </ligand>
</feature>
<dbReference type="PIRSF" id="PIRSF000138">
    <property type="entry name" value="Al-hdrx_acd_dh"/>
    <property type="match status" value="1"/>
</dbReference>
<dbReference type="RefSeq" id="XP_058334063.1">
    <property type="nucleotide sequence ID" value="XM_058470922.1"/>
</dbReference>
<accession>A0A9W9PJX2</accession>
<name>A0A9W9PJX2_9EURO</name>
<comment type="caution">
    <text evidence="9">The sequence shown here is derived from an EMBL/GenBank/DDBJ whole genome shotgun (WGS) entry which is preliminary data.</text>
</comment>
<feature type="binding site" evidence="7">
    <location>
        <position position="162"/>
    </location>
    <ligand>
        <name>FMN</name>
        <dbReference type="ChEBI" id="CHEBI:58210"/>
    </ligand>
</feature>
<gene>
    <name evidence="9" type="ORF">N7468_001625</name>
</gene>
<feature type="binding site" evidence="7">
    <location>
        <position position="109"/>
    </location>
    <ligand>
        <name>FMN</name>
        <dbReference type="ChEBI" id="CHEBI:58210"/>
    </ligand>
</feature>
<evidence type="ECO:0000256" key="2">
    <source>
        <dbReference type="ARBA" id="ARBA00022630"/>
    </source>
</evidence>
<evidence type="ECO:0000313" key="10">
    <source>
        <dbReference type="Proteomes" id="UP001150941"/>
    </source>
</evidence>
<feature type="binding site" evidence="7">
    <location>
        <position position="276"/>
    </location>
    <ligand>
        <name>glyoxylate</name>
        <dbReference type="ChEBI" id="CHEBI:36655"/>
    </ligand>
</feature>
<evidence type="ECO:0000313" key="9">
    <source>
        <dbReference type="EMBL" id="KAJ5246642.1"/>
    </source>
</evidence>
<dbReference type="Proteomes" id="UP001150941">
    <property type="component" value="Unassembled WGS sequence"/>
</dbReference>
<dbReference type="AlphaFoldDB" id="A0A9W9PJX2"/>
<reference evidence="9" key="1">
    <citation type="submission" date="2022-11" db="EMBL/GenBank/DDBJ databases">
        <authorList>
            <person name="Petersen C."/>
        </authorList>
    </citation>
    <scope>NUCLEOTIDE SEQUENCE</scope>
    <source>
        <strain evidence="9">IBT 19713</strain>
    </source>
</reference>
<dbReference type="InterPro" id="IPR000262">
    <property type="entry name" value="FMN-dep_DH"/>
</dbReference>
<dbReference type="Gene3D" id="3.20.20.70">
    <property type="entry name" value="Aldolase class I"/>
    <property type="match status" value="1"/>
</dbReference>
<dbReference type="PROSITE" id="PS00557">
    <property type="entry name" value="FMN_HYDROXY_ACID_DH_1"/>
    <property type="match status" value="1"/>
</dbReference>
<dbReference type="GeneID" id="83198225"/>
<evidence type="ECO:0000256" key="5">
    <source>
        <dbReference type="ARBA" id="ARBA00024042"/>
    </source>
</evidence>
<dbReference type="EMBL" id="JAPQKS010000002">
    <property type="protein sequence ID" value="KAJ5246642.1"/>
    <property type="molecule type" value="Genomic_DNA"/>
</dbReference>
<dbReference type="InterPro" id="IPR037396">
    <property type="entry name" value="FMN_HAD"/>
</dbReference>
<dbReference type="PROSITE" id="PS51349">
    <property type="entry name" value="FMN_HYDROXY_ACID_DH_2"/>
    <property type="match status" value="1"/>
</dbReference>
<comment type="similarity">
    <text evidence="5">Belongs to the FMN-dependent alpha-hydroxy acid dehydrogenase family.</text>
</comment>
<dbReference type="GO" id="GO:0016614">
    <property type="term" value="F:oxidoreductase activity, acting on CH-OH group of donors"/>
    <property type="evidence" value="ECO:0007669"/>
    <property type="project" value="UniProtKB-ARBA"/>
</dbReference>
<dbReference type="OrthoDB" id="1925334at2759"/>
<evidence type="ECO:0000256" key="7">
    <source>
        <dbReference type="PIRSR" id="PIRSR000138-2"/>
    </source>
</evidence>
<keyword evidence="10" id="KW-1185">Reference proteome</keyword>
<feature type="binding site" evidence="7">
    <location>
        <position position="279"/>
    </location>
    <ligand>
        <name>glyoxylate</name>
        <dbReference type="ChEBI" id="CHEBI:36655"/>
    </ligand>
</feature>
<feature type="binding site" evidence="7">
    <location>
        <position position="135"/>
    </location>
    <ligand>
        <name>FMN</name>
        <dbReference type="ChEBI" id="CHEBI:58210"/>
    </ligand>
</feature>
<feature type="binding site" evidence="7">
    <location>
        <begin position="80"/>
        <end position="82"/>
    </location>
    <ligand>
        <name>FMN</name>
        <dbReference type="ChEBI" id="CHEBI:58210"/>
    </ligand>
</feature>
<feature type="binding site" evidence="7">
    <location>
        <position position="171"/>
    </location>
    <ligand>
        <name>glyoxylate</name>
        <dbReference type="ChEBI" id="CHEBI:36655"/>
    </ligand>
</feature>
<feature type="domain" description="FMN hydroxy acid dehydrogenase" evidence="8">
    <location>
        <begin position="1"/>
        <end position="381"/>
    </location>
</feature>
<feature type="binding site" evidence="7">
    <location>
        <position position="27"/>
    </location>
    <ligand>
        <name>glyoxylate</name>
        <dbReference type="ChEBI" id="CHEBI:36655"/>
    </ligand>
</feature>
<dbReference type="PANTHER" id="PTHR10578">
    <property type="entry name" value="S -2-HYDROXY-ACID OXIDASE-RELATED"/>
    <property type="match status" value="1"/>
</dbReference>
<evidence type="ECO:0000256" key="3">
    <source>
        <dbReference type="ARBA" id="ARBA00022643"/>
    </source>
</evidence>
<protein>
    <submittedName>
        <fullName evidence="9">S-2-hydroxy-acid oxidase</fullName>
    </submittedName>
</protein>
<proteinExistence type="inferred from homology"/>
<comment type="cofactor">
    <cofactor evidence="1">
        <name>FMN</name>
        <dbReference type="ChEBI" id="CHEBI:58210"/>
    </cofactor>
</comment>